<dbReference type="RefSeq" id="WP_207347467.1">
    <property type="nucleotide sequence ID" value="NZ_CP076456.1"/>
</dbReference>
<dbReference type="SUPFAM" id="SSF53448">
    <property type="entry name" value="Nucleotide-diphospho-sugar transferases"/>
    <property type="match status" value="1"/>
</dbReference>
<organism evidence="2 3">
    <name type="scientific">Arthrobacter sunyaminii</name>
    <dbReference type="NCBI Taxonomy" id="2816859"/>
    <lineage>
        <taxon>Bacteria</taxon>
        <taxon>Bacillati</taxon>
        <taxon>Actinomycetota</taxon>
        <taxon>Actinomycetes</taxon>
        <taxon>Micrococcales</taxon>
        <taxon>Micrococcaceae</taxon>
        <taxon>Arthrobacter</taxon>
    </lineage>
</organism>
<name>A0A975S7C9_9MICC</name>
<evidence type="ECO:0000259" key="1">
    <source>
        <dbReference type="Pfam" id="PF00535"/>
    </source>
</evidence>
<dbReference type="AlphaFoldDB" id="A0A975S7C9"/>
<dbReference type="PANTHER" id="PTHR43685">
    <property type="entry name" value="GLYCOSYLTRANSFERASE"/>
    <property type="match status" value="1"/>
</dbReference>
<dbReference type="PANTHER" id="PTHR43685:SF11">
    <property type="entry name" value="GLYCOSYLTRANSFERASE TAGX-RELATED"/>
    <property type="match status" value="1"/>
</dbReference>
<sequence>MRNHVRISVCLAAYNGSAYIEEQLRSILSELSDTDEVLVVDDCSSDGTATVVAAVADPRIRLLRNEQNLGQVKTFERALREAVGDFLFLSDQDDIWLPGRVDRMLKALQEDMVVVSNCRHFGAPPGRFHQIRLRAADSSRHAANVLGIVVGYRLHWGCAMALRAEFLNQALPFPGYLRESHDQWLAMAGNLAGSIRYLEEDTVLHRLHGGNLTPDKVRGVPAILKARMAFLTNVMILLGRTRLRRS</sequence>
<dbReference type="InterPro" id="IPR029044">
    <property type="entry name" value="Nucleotide-diphossugar_trans"/>
</dbReference>
<accession>A0A975S7C9</accession>
<protein>
    <submittedName>
        <fullName evidence="2">Glycosyltransferase</fullName>
        <ecNumber evidence="2">2.4.-.-</ecNumber>
    </submittedName>
</protein>
<dbReference type="InterPro" id="IPR001173">
    <property type="entry name" value="Glyco_trans_2-like"/>
</dbReference>
<dbReference type="KEGG" id="asun:KG104_05165"/>
<dbReference type="Gene3D" id="3.90.550.10">
    <property type="entry name" value="Spore Coat Polysaccharide Biosynthesis Protein SpsA, Chain A"/>
    <property type="match status" value="1"/>
</dbReference>
<feature type="domain" description="Glycosyltransferase 2-like" evidence="1">
    <location>
        <begin position="8"/>
        <end position="142"/>
    </location>
</feature>
<dbReference type="GO" id="GO:0016757">
    <property type="term" value="F:glycosyltransferase activity"/>
    <property type="evidence" value="ECO:0007669"/>
    <property type="project" value="UniProtKB-KW"/>
</dbReference>
<keyword evidence="2" id="KW-0328">Glycosyltransferase</keyword>
<dbReference type="EMBL" id="CP076456">
    <property type="protein sequence ID" value="QWQ37159.1"/>
    <property type="molecule type" value="Genomic_DNA"/>
</dbReference>
<proteinExistence type="predicted"/>
<keyword evidence="2" id="KW-0808">Transferase</keyword>
<dbReference type="EC" id="2.4.-.-" evidence="2"/>
<evidence type="ECO:0000313" key="2">
    <source>
        <dbReference type="EMBL" id="QWQ37159.1"/>
    </source>
</evidence>
<evidence type="ECO:0000313" key="3">
    <source>
        <dbReference type="Proteomes" id="UP000680588"/>
    </source>
</evidence>
<gene>
    <name evidence="2" type="ORF">KG104_05165</name>
</gene>
<reference evidence="2" key="1">
    <citation type="submission" date="2021-06" db="EMBL/GenBank/DDBJ databases">
        <title>Novel species in genus Arthrobacter.</title>
        <authorList>
            <person name="Zhang G."/>
        </authorList>
    </citation>
    <scope>NUCLEOTIDE SEQUENCE</scope>
    <source>
        <strain evidence="2">Zg-ZUI122</strain>
    </source>
</reference>
<dbReference type="Pfam" id="PF00535">
    <property type="entry name" value="Glycos_transf_2"/>
    <property type="match status" value="1"/>
</dbReference>
<dbReference type="InterPro" id="IPR050834">
    <property type="entry name" value="Glycosyltransf_2"/>
</dbReference>
<keyword evidence="3" id="KW-1185">Reference proteome</keyword>
<dbReference type="Proteomes" id="UP000680588">
    <property type="component" value="Chromosome"/>
</dbReference>